<keyword evidence="3" id="KW-1185">Reference proteome</keyword>
<dbReference type="AlphaFoldDB" id="A0AAP0QCZ9"/>
<feature type="compositionally biased region" description="Low complexity" evidence="1">
    <location>
        <begin position="16"/>
        <end position="25"/>
    </location>
</feature>
<evidence type="ECO:0000256" key="1">
    <source>
        <dbReference type="SAM" id="MobiDB-lite"/>
    </source>
</evidence>
<reference evidence="2 3" key="1">
    <citation type="submission" date="2024-05" db="EMBL/GenBank/DDBJ databases">
        <title>Haplotype-resolved chromosome-level genome assembly of Huyou (Citrus changshanensis).</title>
        <authorList>
            <person name="Miao C."/>
            <person name="Chen W."/>
            <person name="Wu Y."/>
            <person name="Wang L."/>
            <person name="Zhao S."/>
            <person name="Grierson D."/>
            <person name="Xu C."/>
            <person name="Chen K."/>
        </authorList>
    </citation>
    <scope>NUCLEOTIDE SEQUENCE [LARGE SCALE GENOMIC DNA]</scope>
    <source>
        <strain evidence="2">01-14</strain>
        <tissue evidence="2">Leaf</tissue>
    </source>
</reference>
<accession>A0AAP0QCZ9</accession>
<feature type="compositionally biased region" description="Basic and acidic residues" evidence="1">
    <location>
        <begin position="26"/>
        <end position="36"/>
    </location>
</feature>
<comment type="caution">
    <text evidence="2">The sequence shown here is derived from an EMBL/GenBank/DDBJ whole genome shotgun (WGS) entry which is preliminary data.</text>
</comment>
<protein>
    <submittedName>
        <fullName evidence="2">Uncharacterized protein</fullName>
    </submittedName>
</protein>
<evidence type="ECO:0000313" key="2">
    <source>
        <dbReference type="EMBL" id="KAK9186857.1"/>
    </source>
</evidence>
<name>A0AAP0QCZ9_9ROSI</name>
<feature type="region of interest" description="Disordered" evidence="1">
    <location>
        <begin position="1"/>
        <end position="45"/>
    </location>
</feature>
<dbReference type="EMBL" id="JBCGBO010000007">
    <property type="protein sequence ID" value="KAK9186857.1"/>
    <property type="molecule type" value="Genomic_DNA"/>
</dbReference>
<organism evidence="2 3">
    <name type="scientific">Citrus x changshan-huyou</name>
    <dbReference type="NCBI Taxonomy" id="2935761"/>
    <lineage>
        <taxon>Eukaryota</taxon>
        <taxon>Viridiplantae</taxon>
        <taxon>Streptophyta</taxon>
        <taxon>Embryophyta</taxon>
        <taxon>Tracheophyta</taxon>
        <taxon>Spermatophyta</taxon>
        <taxon>Magnoliopsida</taxon>
        <taxon>eudicotyledons</taxon>
        <taxon>Gunneridae</taxon>
        <taxon>Pentapetalae</taxon>
        <taxon>rosids</taxon>
        <taxon>malvids</taxon>
        <taxon>Sapindales</taxon>
        <taxon>Rutaceae</taxon>
        <taxon>Aurantioideae</taxon>
        <taxon>Citrus</taxon>
    </lineage>
</organism>
<gene>
    <name evidence="2" type="ORF">WN944_018246</name>
</gene>
<dbReference type="Proteomes" id="UP001428341">
    <property type="component" value="Unassembled WGS sequence"/>
</dbReference>
<evidence type="ECO:0000313" key="3">
    <source>
        <dbReference type="Proteomes" id="UP001428341"/>
    </source>
</evidence>
<proteinExistence type="predicted"/>
<feature type="compositionally biased region" description="Basic and acidic residues" evidence="1">
    <location>
        <begin position="1"/>
        <end position="15"/>
    </location>
</feature>
<sequence length="177" mass="20845">MDTDQQGKEEKEEGKQQQNNEQCQEGSKEEVEEKKAGHGFGGNLDININIQRQKRNLDGANDRTTSRDDRTQHYLDSLLRKNDVSLRGRLEKAIGDYFDENERYPDANYATLIWFVTEWLDLVDVPPCDLRNLMHGIKELREKDYDAETVYSVALKRMGMMPRNQDYLWEEDYFLDT</sequence>